<name>A0A2K5JLT0_COLAP</name>
<feature type="signal peptide" evidence="1">
    <location>
        <begin position="1"/>
        <end position="15"/>
    </location>
</feature>
<keyword evidence="3" id="KW-1185">Reference proteome</keyword>
<dbReference type="AlphaFoldDB" id="A0A2K5JLT0"/>
<evidence type="ECO:0000313" key="3">
    <source>
        <dbReference type="Proteomes" id="UP000233080"/>
    </source>
</evidence>
<dbReference type="Ensembl" id="ENSCANT00000052986.1">
    <property type="protein sequence ID" value="ENSCANP00000029799.1"/>
    <property type="gene ID" value="ENSCANG00000038555.1"/>
</dbReference>
<accession>A0A2K5JLT0</accession>
<evidence type="ECO:0000313" key="2">
    <source>
        <dbReference type="Ensembl" id="ENSCANP00000029799.1"/>
    </source>
</evidence>
<reference evidence="2" key="1">
    <citation type="submission" date="2025-08" db="UniProtKB">
        <authorList>
            <consortium name="Ensembl"/>
        </authorList>
    </citation>
    <scope>IDENTIFICATION</scope>
</reference>
<organism evidence="2 3">
    <name type="scientific">Colobus angolensis palliatus</name>
    <name type="common">Peters' Angolan colobus</name>
    <dbReference type="NCBI Taxonomy" id="336983"/>
    <lineage>
        <taxon>Eukaryota</taxon>
        <taxon>Metazoa</taxon>
        <taxon>Chordata</taxon>
        <taxon>Craniata</taxon>
        <taxon>Vertebrata</taxon>
        <taxon>Euteleostomi</taxon>
        <taxon>Mammalia</taxon>
        <taxon>Eutheria</taxon>
        <taxon>Euarchontoglires</taxon>
        <taxon>Primates</taxon>
        <taxon>Haplorrhini</taxon>
        <taxon>Catarrhini</taxon>
        <taxon>Cercopithecidae</taxon>
        <taxon>Colobinae</taxon>
        <taxon>Colobus</taxon>
    </lineage>
</organism>
<feature type="chain" id="PRO_5014419122" evidence="1">
    <location>
        <begin position="16"/>
        <end position="122"/>
    </location>
</feature>
<keyword evidence="1" id="KW-0732">Signal</keyword>
<dbReference type="Proteomes" id="UP000233080">
    <property type="component" value="Unassembled WGS sequence"/>
</dbReference>
<proteinExistence type="predicted"/>
<protein>
    <submittedName>
        <fullName evidence="2">Uncharacterized protein</fullName>
    </submittedName>
</protein>
<dbReference type="OMA" id="SWAGGCI"/>
<evidence type="ECO:0000256" key="1">
    <source>
        <dbReference type="SAM" id="SignalP"/>
    </source>
</evidence>
<sequence length="122" mass="12997">MGCAGLLQLFAGAIGLPSLSLPWEPAIHRTLRALSWAGGCILLSSSSFAEPVVPLPRLARVSLLPSPQHAFGGDSREATPNPLSLRSAPRSSLFLAWSSLKEWRGGGPRTKEPVRPLLLPQP</sequence>
<reference evidence="2" key="2">
    <citation type="submission" date="2025-09" db="UniProtKB">
        <authorList>
            <consortium name="Ensembl"/>
        </authorList>
    </citation>
    <scope>IDENTIFICATION</scope>
</reference>